<sequence>MEKIIINIDSKYRDKNLYPNSSKFSIKLDRTIKNVSNINITSVEFFNMYYSFSKFKK</sequence>
<dbReference type="InterPro" id="IPR045420">
    <property type="entry name" value="DUF5901"/>
</dbReference>
<dbReference type="EMBL" id="MN739800">
    <property type="protein sequence ID" value="QHT26696.1"/>
    <property type="molecule type" value="Genomic_DNA"/>
</dbReference>
<name>A0A6C0EC06_9ZZZZ</name>
<evidence type="ECO:0000313" key="2">
    <source>
        <dbReference type="EMBL" id="QHT26696.1"/>
    </source>
</evidence>
<accession>A0A6C0EC06</accession>
<protein>
    <recommendedName>
        <fullName evidence="1">DUF5901 domain-containing protein</fullName>
    </recommendedName>
</protein>
<evidence type="ECO:0000259" key="1">
    <source>
        <dbReference type="Pfam" id="PF19254"/>
    </source>
</evidence>
<reference evidence="2" key="1">
    <citation type="journal article" date="2020" name="Nature">
        <title>Giant virus diversity and host interactions through global metagenomics.</title>
        <authorList>
            <person name="Schulz F."/>
            <person name="Roux S."/>
            <person name="Paez-Espino D."/>
            <person name="Jungbluth S."/>
            <person name="Walsh D.A."/>
            <person name="Denef V.J."/>
            <person name="McMahon K.D."/>
            <person name="Konstantinidis K.T."/>
            <person name="Eloe-Fadrosh E.A."/>
            <person name="Kyrpides N.C."/>
            <person name="Woyke T."/>
        </authorList>
    </citation>
    <scope>NUCLEOTIDE SEQUENCE</scope>
    <source>
        <strain evidence="2">GVMAG-M-3300023179-2</strain>
    </source>
</reference>
<dbReference type="Pfam" id="PF19254">
    <property type="entry name" value="DUF5901"/>
    <property type="match status" value="1"/>
</dbReference>
<dbReference type="AlphaFoldDB" id="A0A6C0EC06"/>
<feature type="domain" description="DUF5901" evidence="1">
    <location>
        <begin position="3"/>
        <end position="45"/>
    </location>
</feature>
<organism evidence="2">
    <name type="scientific">viral metagenome</name>
    <dbReference type="NCBI Taxonomy" id="1070528"/>
    <lineage>
        <taxon>unclassified sequences</taxon>
        <taxon>metagenomes</taxon>
        <taxon>organismal metagenomes</taxon>
    </lineage>
</organism>
<proteinExistence type="predicted"/>